<keyword evidence="5" id="KW-1185">Reference proteome</keyword>
<proteinExistence type="predicted"/>
<feature type="chain" id="PRO_5028801464" evidence="2">
    <location>
        <begin position="24"/>
        <end position="1219"/>
    </location>
</feature>
<feature type="signal peptide" evidence="2">
    <location>
        <begin position="1"/>
        <end position="23"/>
    </location>
</feature>
<dbReference type="AlphaFoldDB" id="A0A7H0VAF5"/>
<evidence type="ECO:0000313" key="5">
    <source>
        <dbReference type="Proteomes" id="UP000516305"/>
    </source>
</evidence>
<dbReference type="InterPro" id="IPR038081">
    <property type="entry name" value="CalX-like_sf"/>
</dbReference>
<organism evidence="4 5">
    <name type="scientific">Croceimicrobium hydrocarbonivorans</name>
    <dbReference type="NCBI Taxonomy" id="2761580"/>
    <lineage>
        <taxon>Bacteria</taxon>
        <taxon>Pseudomonadati</taxon>
        <taxon>Bacteroidota</taxon>
        <taxon>Flavobacteriia</taxon>
        <taxon>Flavobacteriales</taxon>
        <taxon>Owenweeksiaceae</taxon>
        <taxon>Croceimicrobium</taxon>
    </lineage>
</organism>
<dbReference type="Gene3D" id="2.60.40.2030">
    <property type="match status" value="1"/>
</dbReference>
<dbReference type="InterPro" id="IPR001322">
    <property type="entry name" value="Lamin_tail_dom"/>
</dbReference>
<dbReference type="PROSITE" id="PS51841">
    <property type="entry name" value="LTD"/>
    <property type="match status" value="2"/>
</dbReference>
<dbReference type="EMBL" id="CP060139">
    <property type="protein sequence ID" value="QNR22703.1"/>
    <property type="molecule type" value="Genomic_DNA"/>
</dbReference>
<sequence length="1219" mass="129184">MKRKLSVFMATVATLMISHPGNAQTTVASSTQAGLMPSSNSAGIASVGVPAYTISQINTLDANFFPDSIGVNCSIDGVVFTDDFNGSTGYSFYVYDNTGAINIYDNVDEPNGYQVSRGDSIRVFGDVAFYNGLTEINVDSIQVLGTASIRAPRVVTALDETTESDLVQLNGFYLVSASQWPSSGSNANVSITNGTDTYTLRVNRDTDLDENPAPMGTFNVIGVGGQYDSSSPYDNGYQIHPRDITDIVVLPTIINGVPLYQVSQINSIDASGAADSLNVTCAIDGVVYTDDFDGNNGYSFFMYDNSGAINVYNNVDEPNGYQVSRGDSIRVFGFIAQYNGLLEIDVDSIQVLGTGISLNAPMNVPVANESTEGNLIRLNGYSMITPSQWPSAGSSANVDITNGVDTVIMRIDSDTDIDGSTAPTGPFDVIGASGQFDSSSPYDEGYQIIPRDSTDIIPAVVAVPCSAPFFSEYIEGSSNNKGFEVYNPTAGNLDLGPYKVYMSSNGGTALAEFNLMGTLASGDVYTIVNDASDPTMLAIADTALSYPSVAHFNGDDALFLVDTVMGDTIDIIGVIGVDPGSNWPVGSGSTANNTLVRMATVSNGQTNWAIGATEWDVHPSNTFSFFGNHSSNCVVPAVPTVEFAMPTQSAIESIGTTYLTLNVAPTNTTADTVYLQFALGAGLGFSDGTISPAPDPVTGLLDLVVPAGSDSVSITFNVIDDLITEGNETLYVDIIGVSAGLVAGVQTSTAFIIEDNDIPTYTIGQVRGVDADFIPDSLGVTCKLVGTVFTDDFDGNNGYSFYMYDATGAINVFNYDDVASGYQVQRGDSIRAIGSIEFYNGLIEIQVDSIALIASGVTLRQPRQVYGLDEGTESDYIRLNGYYLVDPSTWPVFAGSSVNMEITNGQDTLVMRIDSDTDIDGTQPLMGYFDVIGAGGQFDSSIPHDEGYQIFPRDTNDIIPVTLPELYISEVMPSSSLSAPVDGDWFEVRNMGSSSVNLNGFSWDDDSREAGKHTITSSVQIPANGTALFVEVADADVAAWETEWKQNGQGLLILNEGDEFDNGFSGFSSNGDEVNLYDDAGRLISAAAYTAADVTTGFSLEFDMMGALVGASVDGVNGAYTSINGDVGSPGDQSAIGLDEILSESLTLYPNPSNGVFTIASGNTQEKSIQIMDLNGALIYSKLSTAKELQVDLTNLAAGIYLVKVKTEGQEVIRKMVLR</sequence>
<evidence type="ECO:0000313" key="4">
    <source>
        <dbReference type="EMBL" id="QNR22703.1"/>
    </source>
</evidence>
<reference evidence="4 5" key="1">
    <citation type="submission" date="2020-08" db="EMBL/GenBank/DDBJ databases">
        <title>Croceimicrobium hydrocarbonivorans gen. nov., sp. nov., a novel marine bacterium isolated from a bacterial consortium that degrades polyethylene terephthalate.</title>
        <authorList>
            <person name="Liu R."/>
        </authorList>
    </citation>
    <scope>NUCLEOTIDE SEQUENCE [LARGE SCALE GENOMIC DNA]</scope>
    <source>
        <strain evidence="4 5">A20-9</strain>
    </source>
</reference>
<dbReference type="Proteomes" id="UP000516305">
    <property type="component" value="Chromosome"/>
</dbReference>
<dbReference type="RefSeq" id="WP_210757270.1">
    <property type="nucleotide sequence ID" value="NZ_CP060139.1"/>
</dbReference>
<name>A0A7H0VAF5_9FLAO</name>
<evidence type="ECO:0000256" key="1">
    <source>
        <dbReference type="ARBA" id="ARBA00022729"/>
    </source>
</evidence>
<dbReference type="InterPro" id="IPR026444">
    <property type="entry name" value="Secre_tail"/>
</dbReference>
<gene>
    <name evidence="4" type="ORF">H4K34_09945</name>
</gene>
<keyword evidence="1 2" id="KW-0732">Signal</keyword>
<dbReference type="Pfam" id="PF18962">
    <property type="entry name" value="Por_Secre_tail"/>
    <property type="match status" value="1"/>
</dbReference>
<dbReference type="SUPFAM" id="SSF141072">
    <property type="entry name" value="CalX-like"/>
    <property type="match status" value="1"/>
</dbReference>
<dbReference type="NCBIfam" id="TIGR04183">
    <property type="entry name" value="Por_Secre_tail"/>
    <property type="match status" value="1"/>
</dbReference>
<feature type="domain" description="LTD" evidence="3">
    <location>
        <begin position="954"/>
        <end position="1093"/>
    </location>
</feature>
<dbReference type="Pfam" id="PF00932">
    <property type="entry name" value="LTD"/>
    <property type="match status" value="1"/>
</dbReference>
<evidence type="ECO:0000256" key="2">
    <source>
        <dbReference type="SAM" id="SignalP"/>
    </source>
</evidence>
<feature type="domain" description="LTD" evidence="3">
    <location>
        <begin position="467"/>
        <end position="622"/>
    </location>
</feature>
<dbReference type="KEGG" id="chyd:H4K34_09945"/>
<accession>A0A7H0VAF5</accession>
<evidence type="ECO:0000259" key="3">
    <source>
        <dbReference type="PROSITE" id="PS51841"/>
    </source>
</evidence>
<protein>
    <submittedName>
        <fullName evidence="4">Lamin tail domain-containing protein</fullName>
    </submittedName>
</protein>